<dbReference type="OMA" id="SGWYGKQ"/>
<dbReference type="Pfam" id="PF14232">
    <property type="entry name" value="DUF4334"/>
    <property type="match status" value="1"/>
</dbReference>
<dbReference type="Proteomes" id="UP000005206">
    <property type="component" value="Chromosome 6"/>
</dbReference>
<dbReference type="InterPro" id="IPR025951">
    <property type="entry name" value="GXWXG_dom"/>
</dbReference>
<evidence type="ECO:0000259" key="2">
    <source>
        <dbReference type="Pfam" id="PF14232"/>
    </source>
</evidence>
<dbReference type="HOGENOM" id="CLU_112092_1_0_1"/>
<accession>C7ZHT8</accession>
<dbReference type="OrthoDB" id="2213372at2759"/>
<dbReference type="RefSeq" id="XP_003042207.1">
    <property type="nucleotide sequence ID" value="XM_003042161.1"/>
</dbReference>
<sequence>MSSFEQKFGELTKKEGHVEEADIAAIFDQAKPVEPEYLIGQWEGGSFDTVDDVEPIVLYDSAGARIWNKDYGKAQLRETKFRGVVSAAMIYDNFPIIDSFRYISHNVVIGGMDNKLISKEAGTYYFYLRRIVG</sequence>
<dbReference type="GeneID" id="9669238"/>
<evidence type="ECO:0000313" key="3">
    <source>
        <dbReference type="EMBL" id="EEU36494.1"/>
    </source>
</evidence>
<organism evidence="3 4">
    <name type="scientific">Fusarium vanettenii (strain ATCC MYA-4622 / CBS 123669 / FGSC 9596 / NRRL 45880 / 77-13-4)</name>
    <name type="common">Fusarium solani subsp. pisi</name>
    <dbReference type="NCBI Taxonomy" id="660122"/>
    <lineage>
        <taxon>Eukaryota</taxon>
        <taxon>Fungi</taxon>
        <taxon>Dikarya</taxon>
        <taxon>Ascomycota</taxon>
        <taxon>Pezizomycotina</taxon>
        <taxon>Sordariomycetes</taxon>
        <taxon>Hypocreomycetidae</taxon>
        <taxon>Hypocreales</taxon>
        <taxon>Nectriaceae</taxon>
        <taxon>Fusarium</taxon>
        <taxon>Fusarium solani species complex</taxon>
        <taxon>Fusarium vanettenii</taxon>
    </lineage>
</organism>
<gene>
    <name evidence="3" type="ORF">NECHADRAFT_81297</name>
</gene>
<dbReference type="EMBL" id="GG698928">
    <property type="protein sequence ID" value="EEU36494.1"/>
    <property type="molecule type" value="Genomic_DNA"/>
</dbReference>
<proteinExistence type="predicted"/>
<dbReference type="VEuPathDB" id="FungiDB:NECHADRAFT_81297"/>
<dbReference type="Pfam" id="PF14231">
    <property type="entry name" value="GXWXG"/>
    <property type="match status" value="1"/>
</dbReference>
<keyword evidence="4" id="KW-1185">Reference proteome</keyword>
<protein>
    <recommendedName>
        <fullName evidence="5">GXWXG domain-containing protein</fullName>
    </recommendedName>
</protein>
<evidence type="ECO:0000259" key="1">
    <source>
        <dbReference type="Pfam" id="PF14231"/>
    </source>
</evidence>
<feature type="domain" description="GXWXG" evidence="1">
    <location>
        <begin position="25"/>
        <end position="49"/>
    </location>
</feature>
<evidence type="ECO:0008006" key="5">
    <source>
        <dbReference type="Google" id="ProtNLM"/>
    </source>
</evidence>
<evidence type="ECO:0000313" key="4">
    <source>
        <dbReference type="Proteomes" id="UP000005206"/>
    </source>
</evidence>
<dbReference type="eggNOG" id="ENOG502SFWE">
    <property type="taxonomic scope" value="Eukaryota"/>
</dbReference>
<dbReference type="AlphaFoldDB" id="C7ZHT8"/>
<name>C7ZHT8_FUSV7</name>
<feature type="domain" description="DUF4334" evidence="2">
    <location>
        <begin position="72"/>
        <end position="130"/>
    </location>
</feature>
<dbReference type="InterPro" id="IPR025568">
    <property type="entry name" value="DUF4334"/>
</dbReference>
<dbReference type="InParanoid" id="C7ZHT8"/>
<reference evidence="3 4" key="1">
    <citation type="journal article" date="2009" name="PLoS Genet.">
        <title>The genome of Nectria haematococca: contribution of supernumerary chromosomes to gene expansion.</title>
        <authorList>
            <person name="Coleman J.J."/>
            <person name="Rounsley S.D."/>
            <person name="Rodriguez-Carres M."/>
            <person name="Kuo A."/>
            <person name="Wasmann C.C."/>
            <person name="Grimwood J."/>
            <person name="Schmutz J."/>
            <person name="Taga M."/>
            <person name="White G.J."/>
            <person name="Zhou S."/>
            <person name="Schwartz D.C."/>
            <person name="Freitag M."/>
            <person name="Ma L.J."/>
            <person name="Danchin E.G."/>
            <person name="Henrissat B."/>
            <person name="Coutinho P.M."/>
            <person name="Nelson D.R."/>
            <person name="Straney D."/>
            <person name="Napoli C.A."/>
            <person name="Barker B.M."/>
            <person name="Gribskov M."/>
            <person name="Rep M."/>
            <person name="Kroken S."/>
            <person name="Molnar I."/>
            <person name="Rensing C."/>
            <person name="Kennell J.C."/>
            <person name="Zamora J."/>
            <person name="Farman M.L."/>
            <person name="Selker E.U."/>
            <person name="Salamov A."/>
            <person name="Shapiro H."/>
            <person name="Pangilinan J."/>
            <person name="Lindquist E."/>
            <person name="Lamers C."/>
            <person name="Grigoriev I.V."/>
            <person name="Geiser D.M."/>
            <person name="Covert S.F."/>
            <person name="Temporini E."/>
            <person name="Vanetten H.D."/>
        </authorList>
    </citation>
    <scope>NUCLEOTIDE SEQUENCE [LARGE SCALE GENOMIC DNA]</scope>
    <source>
        <strain evidence="4">ATCC MYA-4622 / CBS 123669 / FGSC 9596 / NRRL 45880 / 77-13-4</strain>
    </source>
</reference>
<dbReference type="Gene3D" id="2.40.128.580">
    <property type="entry name" value="GXWXG domain"/>
    <property type="match status" value="2"/>
</dbReference>
<dbReference type="KEGG" id="nhe:NECHADRAFT_81297"/>